<keyword evidence="4" id="KW-1185">Reference proteome</keyword>
<keyword evidence="2" id="KW-0479">Metal-binding</keyword>
<dbReference type="InterPro" id="IPR036424">
    <property type="entry name" value="UPP_synth-like_sf"/>
</dbReference>
<feature type="binding site" evidence="2">
    <location>
        <begin position="184"/>
        <end position="186"/>
    </location>
    <ligand>
        <name>substrate</name>
    </ligand>
</feature>
<dbReference type="GO" id="GO:0016740">
    <property type="term" value="F:transferase activity"/>
    <property type="evidence" value="ECO:0007669"/>
    <property type="project" value="UniProtKB-KW"/>
</dbReference>
<evidence type="ECO:0000256" key="1">
    <source>
        <dbReference type="ARBA" id="ARBA00022679"/>
    </source>
</evidence>
<dbReference type="Proteomes" id="UP001461341">
    <property type="component" value="Chromosome"/>
</dbReference>
<dbReference type="EMBL" id="CP121689">
    <property type="protein sequence ID" value="WZL75309.1"/>
    <property type="molecule type" value="Genomic_DNA"/>
</dbReference>
<feature type="active site" evidence="2">
    <location>
        <position position="13"/>
    </location>
</feature>
<proteinExistence type="inferred from homology"/>
<feature type="binding site" evidence="2">
    <location>
        <position position="30"/>
    </location>
    <ligand>
        <name>substrate</name>
    </ligand>
</feature>
<dbReference type="Pfam" id="PF01255">
    <property type="entry name" value="Prenyltransf"/>
    <property type="match status" value="1"/>
</dbReference>
<comment type="cofactor">
    <cofactor evidence="2">
        <name>Mg(2+)</name>
        <dbReference type="ChEBI" id="CHEBI:18420"/>
    </cofactor>
    <text evidence="2">Binds 2 magnesium ions per subunit.</text>
</comment>
<feature type="binding site" evidence="2">
    <location>
        <position position="64"/>
    </location>
    <ligand>
        <name>substrate</name>
    </ligand>
</feature>
<dbReference type="NCBIfam" id="TIGR00055">
    <property type="entry name" value="uppS"/>
    <property type="match status" value="1"/>
</dbReference>
<dbReference type="PANTHER" id="PTHR10291:SF0">
    <property type="entry name" value="DEHYDRODOLICHYL DIPHOSPHATE SYNTHASE 2"/>
    <property type="match status" value="1"/>
</dbReference>
<dbReference type="EC" id="2.5.1.-" evidence="2"/>
<dbReference type="HAMAP" id="MF_01139">
    <property type="entry name" value="ISPT"/>
    <property type="match status" value="1"/>
</dbReference>
<feature type="binding site" evidence="2">
    <location>
        <position position="26"/>
    </location>
    <ligand>
        <name>substrate</name>
    </ligand>
</feature>
<reference evidence="3 4" key="1">
    <citation type="submission" date="2023-03" db="EMBL/GenBank/DDBJ databases">
        <title>Novel Species.</title>
        <authorList>
            <person name="Ma S."/>
        </authorList>
    </citation>
    <scope>NUCLEOTIDE SEQUENCE [LARGE SCALE GENOMIC DNA]</scope>
    <source>
        <strain evidence="3 4">B11</strain>
    </source>
</reference>
<feature type="binding site" evidence="2">
    <location>
        <position position="13"/>
    </location>
    <ligand>
        <name>Mg(2+)</name>
        <dbReference type="ChEBI" id="CHEBI:18420"/>
    </ligand>
</feature>
<comment type="function">
    <text evidence="2">Catalyzes the condensation of isopentenyl diphosphate (IPP) with allylic pyrophosphates generating different type of terpenoids.</text>
</comment>
<feature type="binding site" evidence="2">
    <location>
        <position position="18"/>
    </location>
    <ligand>
        <name>substrate</name>
    </ligand>
</feature>
<gene>
    <name evidence="3" type="primary">uppS</name>
    <name evidence="3" type="ORF">QBE54_06815</name>
</gene>
<dbReference type="InterPro" id="IPR001441">
    <property type="entry name" value="UPP_synth-like"/>
</dbReference>
<dbReference type="RefSeq" id="WP_369017455.1">
    <property type="nucleotide sequence ID" value="NZ_CP121689.1"/>
</dbReference>
<evidence type="ECO:0000313" key="4">
    <source>
        <dbReference type="Proteomes" id="UP001461341"/>
    </source>
</evidence>
<name>A0ABZ2Y8J0_9BACT</name>
<accession>A0ABZ2Y8J0</accession>
<keyword evidence="2" id="KW-0460">Magnesium</keyword>
<evidence type="ECO:0000313" key="3">
    <source>
        <dbReference type="EMBL" id="WZL75309.1"/>
    </source>
</evidence>
<feature type="binding site" evidence="2">
    <location>
        <position position="178"/>
    </location>
    <ligand>
        <name>substrate</name>
    </ligand>
</feature>
<feature type="active site" description="Proton acceptor" evidence="2">
    <location>
        <position position="61"/>
    </location>
</feature>
<keyword evidence="1 2" id="KW-0808">Transferase</keyword>
<dbReference type="Gene3D" id="3.40.1180.10">
    <property type="entry name" value="Decaprenyl diphosphate synthase-like"/>
    <property type="match status" value="1"/>
</dbReference>
<dbReference type="PANTHER" id="PTHR10291">
    <property type="entry name" value="DEHYDRODOLICHYL DIPHOSPHATE SYNTHASE FAMILY MEMBER"/>
    <property type="match status" value="1"/>
</dbReference>
<comment type="subunit">
    <text evidence="2">Homodimer.</text>
</comment>
<feature type="binding site" evidence="2">
    <location>
        <position position="197"/>
    </location>
    <ligand>
        <name>Mg(2+)</name>
        <dbReference type="ChEBI" id="CHEBI:18420"/>
    </ligand>
</feature>
<protein>
    <recommendedName>
        <fullName evidence="2">Isoprenyl transferase</fullName>
        <ecNumber evidence="2">2.5.1.-</ecNumber>
    </recommendedName>
</protein>
<feature type="binding site" evidence="2">
    <location>
        <position position="62"/>
    </location>
    <ligand>
        <name>substrate</name>
    </ligand>
</feature>
<feature type="binding site" evidence="2">
    <location>
        <begin position="14"/>
        <end position="17"/>
    </location>
    <ligand>
        <name>substrate</name>
    </ligand>
</feature>
<evidence type="ECO:0000256" key="2">
    <source>
        <dbReference type="HAMAP-Rule" id="MF_01139"/>
    </source>
</evidence>
<dbReference type="CDD" id="cd00475">
    <property type="entry name" value="Cis_IPPS"/>
    <property type="match status" value="1"/>
</dbReference>
<dbReference type="PROSITE" id="PS01066">
    <property type="entry name" value="UPP_SYNTHASE"/>
    <property type="match status" value="1"/>
</dbReference>
<organism evidence="3 4">
    <name type="scientific">Thermatribacter velox</name>
    <dbReference type="NCBI Taxonomy" id="3039681"/>
    <lineage>
        <taxon>Bacteria</taxon>
        <taxon>Pseudomonadati</taxon>
        <taxon>Atribacterota</taxon>
        <taxon>Atribacteria</taxon>
        <taxon>Atribacterales</taxon>
        <taxon>Thermatribacteraceae</taxon>
        <taxon>Thermatribacter</taxon>
    </lineage>
</organism>
<feature type="binding site" evidence="2">
    <location>
        <begin position="58"/>
        <end position="60"/>
    </location>
    <ligand>
        <name>substrate</name>
    </ligand>
</feature>
<sequence length="231" mass="26852">MNPELKHIAIIMDGNGRWAEKRGLPRIEGHRKGVEVIRDIVAKSSEKKLVSLTLYSFSTENWRRPLGEVQALLRLFEESIDRYGPELKEKGVKVIFIGRREGLPENLVARMAQLEEETTHNTGLKLNIALNYGGRDEILRAFQKWFAVYRGDFEFLREEIFSRFLDTAGQPDPDLVIRTGGEQRLSNFLLWQTAYAELWFTSTLWPDFTPEEFEVAISDFSRRKRKFGGIR</sequence>
<dbReference type="InterPro" id="IPR018520">
    <property type="entry name" value="UPP_synth-like_CS"/>
</dbReference>
<dbReference type="SUPFAM" id="SSF64005">
    <property type="entry name" value="Undecaprenyl diphosphate synthase"/>
    <property type="match status" value="1"/>
</dbReference>
<comment type="similarity">
    <text evidence="2">Belongs to the UPP synthase family.</text>
</comment>